<gene>
    <name evidence="3" type="ORF">DSM5745_04749</name>
</gene>
<protein>
    <recommendedName>
        <fullName evidence="5">NAD(P)-binding protein</fullName>
    </recommendedName>
</protein>
<accession>A0A3D8S4H5</accession>
<dbReference type="Proteomes" id="UP000256690">
    <property type="component" value="Unassembled WGS sequence"/>
</dbReference>
<comment type="similarity">
    <text evidence="1">Belongs to the short-chain dehydrogenases/reductases (SDR) family.</text>
</comment>
<dbReference type="PRINTS" id="PR00081">
    <property type="entry name" value="GDHRDH"/>
</dbReference>
<dbReference type="OrthoDB" id="417891at2759"/>
<reference evidence="3 4" key="1">
    <citation type="journal article" date="2018" name="IMA Fungus">
        <title>IMA Genome-F 9: Draft genome sequence of Annulohypoxylon stygium, Aspergillus mulundensis, Berkeleyomyces basicola (syn. Thielaviopsis basicola), Ceratocystis smalleyi, two Cercospora beticola strains, Coleophoma cylindrospora, Fusarium fracticaudum, Phialophora cf. hyalina, and Morchella septimelata.</title>
        <authorList>
            <person name="Wingfield B.D."/>
            <person name="Bills G.F."/>
            <person name="Dong Y."/>
            <person name="Huang W."/>
            <person name="Nel W.J."/>
            <person name="Swalarsk-Parry B.S."/>
            <person name="Vaghefi N."/>
            <person name="Wilken P.M."/>
            <person name="An Z."/>
            <person name="de Beer Z.W."/>
            <person name="De Vos L."/>
            <person name="Chen L."/>
            <person name="Duong T.A."/>
            <person name="Gao Y."/>
            <person name="Hammerbacher A."/>
            <person name="Kikkert J.R."/>
            <person name="Li Y."/>
            <person name="Li H."/>
            <person name="Li K."/>
            <person name="Li Q."/>
            <person name="Liu X."/>
            <person name="Ma X."/>
            <person name="Naidoo K."/>
            <person name="Pethybridge S.J."/>
            <person name="Sun J."/>
            <person name="Steenkamp E.T."/>
            <person name="van der Nest M.A."/>
            <person name="van Wyk S."/>
            <person name="Wingfield M.J."/>
            <person name="Xiong C."/>
            <person name="Yue Q."/>
            <person name="Zhang X."/>
        </authorList>
    </citation>
    <scope>NUCLEOTIDE SEQUENCE [LARGE SCALE GENOMIC DNA]</scope>
    <source>
        <strain evidence="3 4">DSM 5745</strain>
    </source>
</reference>
<evidence type="ECO:0000313" key="4">
    <source>
        <dbReference type="Proteomes" id="UP000256690"/>
    </source>
</evidence>
<dbReference type="GO" id="GO:0016616">
    <property type="term" value="F:oxidoreductase activity, acting on the CH-OH group of donors, NAD or NADP as acceptor"/>
    <property type="evidence" value="ECO:0007669"/>
    <property type="project" value="UniProtKB-ARBA"/>
</dbReference>
<dbReference type="AlphaFoldDB" id="A0A3D8S4H5"/>
<evidence type="ECO:0008006" key="5">
    <source>
        <dbReference type="Google" id="ProtNLM"/>
    </source>
</evidence>
<dbReference type="GO" id="GO:0050664">
    <property type="term" value="F:oxidoreductase activity, acting on NAD(P)H, oxygen as acceptor"/>
    <property type="evidence" value="ECO:0007669"/>
    <property type="project" value="TreeGrafter"/>
</dbReference>
<organism evidence="3 4">
    <name type="scientific">Aspergillus mulundensis</name>
    <dbReference type="NCBI Taxonomy" id="1810919"/>
    <lineage>
        <taxon>Eukaryota</taxon>
        <taxon>Fungi</taxon>
        <taxon>Dikarya</taxon>
        <taxon>Ascomycota</taxon>
        <taxon>Pezizomycotina</taxon>
        <taxon>Eurotiomycetes</taxon>
        <taxon>Eurotiomycetidae</taxon>
        <taxon>Eurotiales</taxon>
        <taxon>Aspergillaceae</taxon>
        <taxon>Aspergillus</taxon>
        <taxon>Aspergillus subgen. Nidulantes</taxon>
    </lineage>
</organism>
<dbReference type="EMBL" id="PVWQ01000005">
    <property type="protein sequence ID" value="RDW81192.1"/>
    <property type="molecule type" value="Genomic_DNA"/>
</dbReference>
<dbReference type="RefSeq" id="XP_026604245.1">
    <property type="nucleotide sequence ID" value="XM_026746765.1"/>
</dbReference>
<dbReference type="PANTHER" id="PTHR43008">
    <property type="entry name" value="BENZIL REDUCTASE"/>
    <property type="match status" value="1"/>
</dbReference>
<evidence type="ECO:0000256" key="1">
    <source>
        <dbReference type="ARBA" id="ARBA00006484"/>
    </source>
</evidence>
<dbReference type="InterPro" id="IPR036291">
    <property type="entry name" value="NAD(P)-bd_dom_sf"/>
</dbReference>
<name>A0A3D8S4H5_9EURO</name>
<dbReference type="Gene3D" id="3.40.50.720">
    <property type="entry name" value="NAD(P)-binding Rossmann-like Domain"/>
    <property type="match status" value="1"/>
</dbReference>
<keyword evidence="2" id="KW-0560">Oxidoreductase</keyword>
<keyword evidence="4" id="KW-1185">Reference proteome</keyword>
<proteinExistence type="inferred from homology"/>
<dbReference type="InterPro" id="IPR002347">
    <property type="entry name" value="SDR_fam"/>
</dbReference>
<evidence type="ECO:0000256" key="2">
    <source>
        <dbReference type="ARBA" id="ARBA00023002"/>
    </source>
</evidence>
<dbReference type="SUPFAM" id="SSF51735">
    <property type="entry name" value="NAD(P)-binding Rossmann-fold domains"/>
    <property type="match status" value="1"/>
</dbReference>
<dbReference type="GeneID" id="38115119"/>
<dbReference type="PANTHER" id="PTHR43008:SF4">
    <property type="entry name" value="CHAIN DEHYDROGENASE, PUTATIVE (AFU_ORTHOLOGUE AFUA_4G08710)-RELATED"/>
    <property type="match status" value="1"/>
</dbReference>
<dbReference type="Pfam" id="PF00106">
    <property type="entry name" value="adh_short"/>
    <property type="match status" value="1"/>
</dbReference>
<evidence type="ECO:0000313" key="3">
    <source>
        <dbReference type="EMBL" id="RDW81192.1"/>
    </source>
</evidence>
<comment type="caution">
    <text evidence="3">The sequence shown here is derived from an EMBL/GenBank/DDBJ whole genome shotgun (WGS) entry which is preliminary data.</text>
</comment>
<dbReference type="STRING" id="1810919.A0A3D8S4H5"/>
<sequence>MASTTTETPQTQLTLAGKVIASKSIPSSTCKAPLPTPVTVTGANRGIGLGVAESCLVNGASHVYSIDISTPDENSDYTALSSRFPGKLHAITANVTQEETIIAAIDSIIAEAGALHGMVVNAGRTHHKAALEFTKEDLDNLWSVNLYGAFFTARAAAKAFIKQGVKGSIVFTASMASYRPNKKKKG</sequence>